<evidence type="ECO:0000313" key="2">
    <source>
        <dbReference type="EMBL" id="GEU74140.1"/>
    </source>
</evidence>
<comment type="caution">
    <text evidence="2">The sequence shown here is derived from an EMBL/GenBank/DDBJ whole genome shotgun (WGS) entry which is preliminary data.</text>
</comment>
<accession>A0A6L2MK89</accession>
<dbReference type="EMBL" id="BKCJ010006829">
    <property type="protein sequence ID" value="GEU74140.1"/>
    <property type="molecule type" value="Genomic_DNA"/>
</dbReference>
<reference evidence="2" key="1">
    <citation type="journal article" date="2019" name="Sci. Rep.">
        <title>Draft genome of Tanacetum cinerariifolium, the natural source of mosquito coil.</title>
        <authorList>
            <person name="Yamashiro T."/>
            <person name="Shiraishi A."/>
            <person name="Satake H."/>
            <person name="Nakayama K."/>
        </authorList>
    </citation>
    <scope>NUCLEOTIDE SEQUENCE</scope>
</reference>
<dbReference type="AlphaFoldDB" id="A0A6L2MK89"/>
<sequence length="93" mass="9982">MSNVLTIKRRLVFESTLNVKNKANEIQIGGSAPYAISTQTSDLRMRRGGVTMKDACVRNTGGTEAVSCESGSSSSSSNRLKTISGKIVRMRGK</sequence>
<evidence type="ECO:0000256" key="1">
    <source>
        <dbReference type="SAM" id="MobiDB-lite"/>
    </source>
</evidence>
<feature type="compositionally biased region" description="Low complexity" evidence="1">
    <location>
        <begin position="67"/>
        <end position="77"/>
    </location>
</feature>
<gene>
    <name evidence="2" type="ORF">Tci_046118</name>
</gene>
<feature type="region of interest" description="Disordered" evidence="1">
    <location>
        <begin position="62"/>
        <end position="93"/>
    </location>
</feature>
<name>A0A6L2MK89_TANCI</name>
<organism evidence="2">
    <name type="scientific">Tanacetum cinerariifolium</name>
    <name type="common">Dalmatian daisy</name>
    <name type="synonym">Chrysanthemum cinerariifolium</name>
    <dbReference type="NCBI Taxonomy" id="118510"/>
    <lineage>
        <taxon>Eukaryota</taxon>
        <taxon>Viridiplantae</taxon>
        <taxon>Streptophyta</taxon>
        <taxon>Embryophyta</taxon>
        <taxon>Tracheophyta</taxon>
        <taxon>Spermatophyta</taxon>
        <taxon>Magnoliopsida</taxon>
        <taxon>eudicotyledons</taxon>
        <taxon>Gunneridae</taxon>
        <taxon>Pentapetalae</taxon>
        <taxon>asterids</taxon>
        <taxon>campanulids</taxon>
        <taxon>Asterales</taxon>
        <taxon>Asteraceae</taxon>
        <taxon>Asteroideae</taxon>
        <taxon>Anthemideae</taxon>
        <taxon>Anthemidinae</taxon>
        <taxon>Tanacetum</taxon>
    </lineage>
</organism>
<protein>
    <submittedName>
        <fullName evidence="2">Uncharacterized protein</fullName>
    </submittedName>
</protein>
<proteinExistence type="predicted"/>